<organism evidence="1 2">
    <name type="scientific">Bison bison bison</name>
    <name type="common">North American plains bison</name>
    <dbReference type="NCBI Taxonomy" id="43346"/>
    <lineage>
        <taxon>Eukaryota</taxon>
        <taxon>Metazoa</taxon>
        <taxon>Chordata</taxon>
        <taxon>Craniata</taxon>
        <taxon>Vertebrata</taxon>
        <taxon>Euteleostomi</taxon>
        <taxon>Mammalia</taxon>
        <taxon>Eutheria</taxon>
        <taxon>Laurasiatheria</taxon>
        <taxon>Artiodactyla</taxon>
        <taxon>Ruminantia</taxon>
        <taxon>Pecora</taxon>
        <taxon>Bovidae</taxon>
        <taxon>Bovinae</taxon>
        <taxon>Bison</taxon>
    </lineage>
</organism>
<sequence length="71" mass="8170">HCLLAVHMVHWDWEDAAWQELLEQRLGMSPAQIQALLQDGDKFGRRVIPDCAHHPCWMLQPIPGRGGKDIF</sequence>
<dbReference type="KEGG" id="bbis:104998684"/>
<name>A0A6P3IMR5_BISBB</name>
<dbReference type="GeneID" id="104998684"/>
<reference evidence="2" key="1">
    <citation type="submission" date="2025-08" db="UniProtKB">
        <authorList>
            <consortium name="RefSeq"/>
        </authorList>
    </citation>
    <scope>IDENTIFICATION</scope>
    <source>
        <tissue evidence="2">Blood</tissue>
    </source>
</reference>
<proteinExistence type="predicted"/>
<dbReference type="AlphaFoldDB" id="A0A6P3IMR5"/>
<dbReference type="PANTHER" id="PTHR31666:SF0">
    <property type="entry name" value="PROTEIN EOLA1-RELATED"/>
    <property type="match status" value="1"/>
</dbReference>
<keyword evidence="1" id="KW-1185">Reference proteome</keyword>
<dbReference type="OrthoDB" id="2865258at2759"/>
<evidence type="ECO:0000313" key="1">
    <source>
        <dbReference type="Proteomes" id="UP000515208"/>
    </source>
</evidence>
<dbReference type="Proteomes" id="UP000515208">
    <property type="component" value="Unplaced"/>
</dbReference>
<dbReference type="PANTHER" id="PTHR31666">
    <property type="entry name" value="PROTEIN CXORF40A-RELATED"/>
    <property type="match status" value="1"/>
</dbReference>
<dbReference type="RefSeq" id="XP_010852345.1">
    <property type="nucleotide sequence ID" value="XM_010854043.1"/>
</dbReference>
<gene>
    <name evidence="2" type="primary">LOC104998684</name>
</gene>
<evidence type="ECO:0000313" key="2">
    <source>
        <dbReference type="RefSeq" id="XP_010852345.1"/>
    </source>
</evidence>
<protein>
    <submittedName>
        <fullName evidence="2">Protein CXorf40A-like</fullName>
    </submittedName>
</protein>
<dbReference type="InterPro" id="IPR033615">
    <property type="entry name" value="EOLA1/EOLA2"/>
</dbReference>
<feature type="non-terminal residue" evidence="2">
    <location>
        <position position="1"/>
    </location>
</feature>
<accession>A0A6P3IMR5</accession>